<evidence type="ECO:0000259" key="1">
    <source>
        <dbReference type="Pfam" id="PF18370"/>
    </source>
</evidence>
<dbReference type="EMBL" id="FONA01000020">
    <property type="protein sequence ID" value="SFE85215.1"/>
    <property type="molecule type" value="Genomic_DNA"/>
</dbReference>
<keyword evidence="4" id="KW-1185">Reference proteome</keyword>
<dbReference type="OrthoDB" id="9802318at2"/>
<dbReference type="InterPro" id="IPR049366">
    <property type="entry name" value="RGL11_C"/>
</dbReference>
<dbReference type="Proteomes" id="UP000181976">
    <property type="component" value="Unassembled WGS sequence"/>
</dbReference>
<dbReference type="Gene3D" id="2.130.10.130">
    <property type="entry name" value="Integrin alpha, N-terminal"/>
    <property type="match status" value="1"/>
</dbReference>
<dbReference type="GO" id="GO:0016829">
    <property type="term" value="F:lyase activity"/>
    <property type="evidence" value="ECO:0007669"/>
    <property type="project" value="UniProtKB-KW"/>
</dbReference>
<dbReference type="STRING" id="385682.SAMN05444380_12065"/>
<dbReference type="Pfam" id="PF21348">
    <property type="entry name" value="RGL11_C"/>
    <property type="match status" value="1"/>
</dbReference>
<name>A0A1I2DX60_9BACT</name>
<sequence>MTFNQAIKGLFLIFFSISDVVLAQDLRERTYLYEVLDPQHREKPLVDGWADKRPQERINRGLIVQETPDGGVYLSWRLLNSDPEGVSFNVFRTDDNGKEIRLNKKPIVSTTDFLDYKVENLSEARYRVETSVDVIDFGVSEEKRVIPLRDQLPYISVKLMEDCDPNRIAVADLNGDGDFDFIVKHPNYSIDPGGRPNIDSTTYKIDAYLSDGTFLWRKDLGLGIEPGIWYSPMIAWDLDGDGKAEVALKTGPNHRDKDGRVRNGEEWVTVLDGMTGKEIARSDWPPRSDRYGDYNRNNRNQIGIAFLDGKTPALIVARGTYKLMVCDAWQLKNGKLDKLWHWDGDEENPVIRSQGAHWMQSIDLDDDGRDEIVLGSVVLDDNGTALWSTGLGHPDKVFVTDIDPERPGLEIFYAIEPFHKDGRGVCLVDAKSGNPVWDIGIETFHVGDGMVADVDASIPGLECFASEDPKGGSHANYMRTAKGEKFGSPDDFPGCRNWIWWDADLLREPIIGGRRYRNKNLSIVKFGGEVITNGIEGRLMLMADLIGDWREELVTVEKGEIKIYSTLIPAKDKRVSLMQDPLYRNNVAHRSMGYEQSPVPSFYLGE</sequence>
<evidence type="ECO:0000313" key="4">
    <source>
        <dbReference type="Proteomes" id="UP000181976"/>
    </source>
</evidence>
<dbReference type="InterPro" id="IPR028994">
    <property type="entry name" value="Integrin_alpha_N"/>
</dbReference>
<organism evidence="3 4">
    <name type="scientific">Thermophagus xiamenensis</name>
    <dbReference type="NCBI Taxonomy" id="385682"/>
    <lineage>
        <taxon>Bacteria</taxon>
        <taxon>Pseudomonadati</taxon>
        <taxon>Bacteroidota</taxon>
        <taxon>Bacteroidia</taxon>
        <taxon>Marinilabiliales</taxon>
        <taxon>Marinilabiliaceae</taxon>
        <taxon>Thermophagus</taxon>
    </lineage>
</organism>
<dbReference type="eggNOG" id="COG3401">
    <property type="taxonomic scope" value="Bacteria"/>
</dbReference>
<dbReference type="AlphaFoldDB" id="A0A1I2DX60"/>
<dbReference type="InterPro" id="IPR034641">
    <property type="entry name" value="RGL11"/>
</dbReference>
<keyword evidence="3" id="KW-0456">Lyase</keyword>
<reference evidence="3 4" key="1">
    <citation type="submission" date="2016-10" db="EMBL/GenBank/DDBJ databases">
        <authorList>
            <person name="de Groot N.N."/>
        </authorList>
    </citation>
    <scope>NUCLEOTIDE SEQUENCE [LARGE SCALE GENOMIC DNA]</scope>
    <source>
        <strain evidence="3 4">DSM 19012</strain>
    </source>
</reference>
<dbReference type="PANTHER" id="PTHR43118:SF1">
    <property type="entry name" value="RHAMNOGALACTURONAN LYASE (EUROFUNG)"/>
    <property type="match status" value="1"/>
</dbReference>
<dbReference type="InParanoid" id="A0A1I2DX60"/>
<dbReference type="InterPro" id="IPR041624">
    <property type="entry name" value="RGI_lyase"/>
</dbReference>
<dbReference type="InterPro" id="IPR013783">
    <property type="entry name" value="Ig-like_fold"/>
</dbReference>
<feature type="domain" description="Rhamnogalacturonan lyase family 11 C-terminal" evidence="2">
    <location>
        <begin position="165"/>
        <end position="606"/>
    </location>
</feature>
<dbReference type="Pfam" id="PF18370">
    <property type="entry name" value="RGI_lyase"/>
    <property type="match status" value="1"/>
</dbReference>
<dbReference type="RefSeq" id="WP_010526595.1">
    <property type="nucleotide sequence ID" value="NZ_AFSL01000012.1"/>
</dbReference>
<proteinExistence type="predicted"/>
<evidence type="ECO:0000313" key="3">
    <source>
        <dbReference type="EMBL" id="SFE85215.1"/>
    </source>
</evidence>
<accession>A0A1I2DX60</accession>
<protein>
    <submittedName>
        <fullName evidence="3">Rhamnogalacturonan endolyase</fullName>
    </submittedName>
</protein>
<dbReference type="PANTHER" id="PTHR43118">
    <property type="entry name" value="RHAMNOGALACTURONAN LYASE (EUROFUNG)"/>
    <property type="match status" value="1"/>
</dbReference>
<dbReference type="SUPFAM" id="SSF69318">
    <property type="entry name" value="Integrin alpha N-terminal domain"/>
    <property type="match status" value="1"/>
</dbReference>
<dbReference type="Gene3D" id="2.60.40.10">
    <property type="entry name" value="Immunoglobulins"/>
    <property type="match status" value="1"/>
</dbReference>
<feature type="domain" description="Rhamnogalacturonan I lyase beta-sheet" evidence="1">
    <location>
        <begin position="55"/>
        <end position="141"/>
    </location>
</feature>
<gene>
    <name evidence="3" type="ORF">SAMN05444380_12065</name>
</gene>
<evidence type="ECO:0000259" key="2">
    <source>
        <dbReference type="Pfam" id="PF21348"/>
    </source>
</evidence>